<evidence type="ECO:0000256" key="1">
    <source>
        <dbReference type="ARBA" id="ARBA00004906"/>
    </source>
</evidence>
<feature type="compositionally biased region" description="Polar residues" evidence="7">
    <location>
        <begin position="372"/>
        <end position="384"/>
    </location>
</feature>
<evidence type="ECO:0000256" key="6">
    <source>
        <dbReference type="PROSITE-ProRule" id="PRU00221"/>
    </source>
</evidence>
<protein>
    <submittedName>
        <fullName evidence="8">Putative lethal2denticleless</fullName>
    </submittedName>
</protein>
<proteinExistence type="evidence at transcript level"/>
<comment type="similarity">
    <text evidence="5">Belongs to the WD repeat cdt2 family.</text>
</comment>
<reference evidence="8" key="1">
    <citation type="journal article" date="2014" name="Insect Biochem. Mol. Biol.">
        <title>An insight into the sialome of the frog biting fly, Corethrella appendiculata.</title>
        <authorList>
            <person name="Ribeiro J.M.C."/>
            <person name="Chagas A.C."/>
            <person name="Pham V.M."/>
            <person name="Lounibos L.P."/>
            <person name="Calvo E."/>
        </authorList>
    </citation>
    <scope>NUCLEOTIDE SEQUENCE</scope>
    <source>
        <tissue evidence="8">Salivary glands</tissue>
    </source>
</reference>
<feature type="compositionally biased region" description="Low complexity" evidence="7">
    <location>
        <begin position="587"/>
        <end position="608"/>
    </location>
</feature>
<keyword evidence="4" id="KW-0833">Ubl conjugation pathway</keyword>
<evidence type="ECO:0000256" key="7">
    <source>
        <dbReference type="SAM" id="MobiDB-lite"/>
    </source>
</evidence>
<evidence type="ECO:0000256" key="5">
    <source>
        <dbReference type="ARBA" id="ARBA00038344"/>
    </source>
</evidence>
<dbReference type="PRINTS" id="PR00320">
    <property type="entry name" value="GPROTEINBRPT"/>
</dbReference>
<dbReference type="InterPro" id="IPR015943">
    <property type="entry name" value="WD40/YVTN_repeat-like_dom_sf"/>
</dbReference>
<evidence type="ECO:0000313" key="8">
    <source>
        <dbReference type="EMBL" id="JAB56508.1"/>
    </source>
</evidence>
<comment type="pathway">
    <text evidence="1">Protein modification; protein ubiquitination.</text>
</comment>
<feature type="compositionally biased region" description="Basic and acidic residues" evidence="7">
    <location>
        <begin position="333"/>
        <end position="349"/>
    </location>
</feature>
<dbReference type="InterPro" id="IPR036322">
    <property type="entry name" value="WD40_repeat_dom_sf"/>
</dbReference>
<evidence type="ECO:0000256" key="4">
    <source>
        <dbReference type="ARBA" id="ARBA00022786"/>
    </source>
</evidence>
<dbReference type="InterPro" id="IPR019775">
    <property type="entry name" value="WD40_repeat_CS"/>
</dbReference>
<feature type="repeat" description="WD" evidence="6">
    <location>
        <begin position="29"/>
        <end position="64"/>
    </location>
</feature>
<feature type="region of interest" description="Disordered" evidence="7">
    <location>
        <begin position="547"/>
        <end position="608"/>
    </location>
</feature>
<dbReference type="PANTHER" id="PTHR22852">
    <property type="entry name" value="LETHAL 2 DENTICLELESS PROTEIN RETINOIC ACID-REGULATED NUCLEAR MATRIX-ASSOCIATED PROTEIN"/>
    <property type="match status" value="1"/>
</dbReference>
<sequence length="623" mass="69149">EMKLVSASGDHTAGLWTLTESKLVKTQIFNGHSRSVKSLAFHQTDQAIFATGGRDGAIIIWDIRAQWGSNFTPRADNCIYSGHSGGPGTPIRYRKRTRNQTPKIPSNACNSSITGLIFQDDNTLISCGAGDGIVKVWDIRRHYSSHNRDPLPKNSFPYAGTTTFKGYTNMLIDHSGMKLYVNCMDHNIYCFNISTYSPKPIQVYSGSKTCSFFIKSCLSPDGKYLVSGSSDDKAYIWNVNHPRPLASLCSHNVEVTNVAWMQCLNDIAIVTCSDDAYHKIWRIAPEEISEDERIHYRGFIERCEDYRQKEKEREKVLRNRFKSLEFTPRSIRRLVEENEKTPSSTEKKTASTTSGTKRSFTDMIKDEIPDTSAGNVNSSNSIANESKRANLETKGRRLFSPPNTNNKASGIFSNLGLTALEVASTSSNSRSLSTILEENLDERYSSCVSNSGNKSPLSLSNLKSPEPSTSNCNFFESPTMNLPNYVVDGDAPHLANVVPANSNKRKLKENVDWLTKIRKQKLLSVSKSAESSNSADSVSILLSPRLQMLKTTDEPTSPPATSRIQKRRNSRSSGATTPSSQNNLPKTPSSRRNSTSATTTPTTSSETTILRFFSFTTPNRKAN</sequence>
<feature type="compositionally biased region" description="Basic and acidic residues" evidence="7">
    <location>
        <begin position="359"/>
        <end position="368"/>
    </location>
</feature>
<dbReference type="InterPro" id="IPR020472">
    <property type="entry name" value="WD40_PAC1"/>
</dbReference>
<dbReference type="EMBL" id="GANO01003363">
    <property type="protein sequence ID" value="JAB56508.1"/>
    <property type="molecule type" value="mRNA"/>
</dbReference>
<dbReference type="GO" id="GO:0007095">
    <property type="term" value="P:mitotic G2 DNA damage checkpoint signaling"/>
    <property type="evidence" value="ECO:0007669"/>
    <property type="project" value="TreeGrafter"/>
</dbReference>
<dbReference type="InterPro" id="IPR051865">
    <property type="entry name" value="WD-repeat_CDT2_adapter"/>
</dbReference>
<feature type="repeat" description="WD" evidence="6">
    <location>
        <begin position="218"/>
        <end position="247"/>
    </location>
</feature>
<feature type="compositionally biased region" description="Low complexity" evidence="7">
    <location>
        <begin position="449"/>
        <end position="466"/>
    </location>
</feature>
<accession>U5ES85</accession>
<evidence type="ECO:0000256" key="2">
    <source>
        <dbReference type="ARBA" id="ARBA00022574"/>
    </source>
</evidence>
<dbReference type="GO" id="GO:0030674">
    <property type="term" value="F:protein-macromolecule adaptor activity"/>
    <property type="evidence" value="ECO:0007669"/>
    <property type="project" value="TreeGrafter"/>
</dbReference>
<feature type="non-terminal residue" evidence="8">
    <location>
        <position position="1"/>
    </location>
</feature>
<dbReference type="Gene3D" id="2.130.10.10">
    <property type="entry name" value="YVTN repeat-like/Quinoprotein amine dehydrogenase"/>
    <property type="match status" value="1"/>
</dbReference>
<keyword evidence="3" id="KW-0677">Repeat</keyword>
<organism evidence="8">
    <name type="scientific">Corethrella appendiculata</name>
    <dbReference type="NCBI Taxonomy" id="1370023"/>
    <lineage>
        <taxon>Eukaryota</taxon>
        <taxon>Metazoa</taxon>
        <taxon>Ecdysozoa</taxon>
        <taxon>Arthropoda</taxon>
        <taxon>Hexapoda</taxon>
        <taxon>Insecta</taxon>
        <taxon>Pterygota</taxon>
        <taxon>Neoptera</taxon>
        <taxon>Endopterygota</taxon>
        <taxon>Diptera</taxon>
        <taxon>Nematocera</taxon>
        <taxon>Culicoidea</taxon>
        <taxon>Chaoboridae</taxon>
        <taxon>Corethrella</taxon>
    </lineage>
</organism>
<feature type="region of interest" description="Disordered" evidence="7">
    <location>
        <begin position="333"/>
        <end position="407"/>
    </location>
</feature>
<dbReference type="PROSITE" id="PS00678">
    <property type="entry name" value="WD_REPEATS_1"/>
    <property type="match status" value="1"/>
</dbReference>
<feature type="region of interest" description="Disordered" evidence="7">
    <location>
        <begin position="447"/>
        <end position="466"/>
    </location>
</feature>
<dbReference type="PANTHER" id="PTHR22852:SF0">
    <property type="entry name" value="DENTICLELESS PROTEIN HOMOLOG"/>
    <property type="match status" value="1"/>
</dbReference>
<keyword evidence="2 6" id="KW-0853">WD repeat</keyword>
<dbReference type="InterPro" id="IPR001680">
    <property type="entry name" value="WD40_rpt"/>
</dbReference>
<evidence type="ECO:0000256" key="3">
    <source>
        <dbReference type="ARBA" id="ARBA00022737"/>
    </source>
</evidence>
<dbReference type="GO" id="GO:0005634">
    <property type="term" value="C:nucleus"/>
    <property type="evidence" value="ECO:0007669"/>
    <property type="project" value="TreeGrafter"/>
</dbReference>
<dbReference type="SMART" id="SM00320">
    <property type="entry name" value="WD40"/>
    <property type="match status" value="5"/>
</dbReference>
<dbReference type="PROSITE" id="PS50294">
    <property type="entry name" value="WD_REPEATS_REGION"/>
    <property type="match status" value="1"/>
</dbReference>
<feature type="repeat" description="WD" evidence="6">
    <location>
        <begin position="106"/>
        <end position="147"/>
    </location>
</feature>
<name>U5ES85_9DIPT</name>
<dbReference type="PROSITE" id="PS50082">
    <property type="entry name" value="WD_REPEATS_2"/>
    <property type="match status" value="3"/>
</dbReference>
<dbReference type="Pfam" id="PF00400">
    <property type="entry name" value="WD40"/>
    <property type="match status" value="3"/>
</dbReference>
<dbReference type="SUPFAM" id="SSF50978">
    <property type="entry name" value="WD40 repeat-like"/>
    <property type="match status" value="1"/>
</dbReference>
<feature type="compositionally biased region" description="Polar residues" evidence="7">
    <location>
        <begin position="571"/>
        <end position="586"/>
    </location>
</feature>
<feature type="compositionally biased region" description="Basic and acidic residues" evidence="7">
    <location>
        <begin position="385"/>
        <end position="395"/>
    </location>
</feature>
<dbReference type="AlphaFoldDB" id="U5ES85"/>
<dbReference type="GO" id="GO:0043161">
    <property type="term" value="P:proteasome-mediated ubiquitin-dependent protein catabolic process"/>
    <property type="evidence" value="ECO:0007669"/>
    <property type="project" value="TreeGrafter"/>
</dbReference>